<reference evidence="2 3" key="1">
    <citation type="submission" date="2020-03" db="EMBL/GenBank/DDBJ databases">
        <title>WGS of actinomycetes isolated from Thailand.</title>
        <authorList>
            <person name="Thawai C."/>
        </authorList>
    </citation>
    <scope>NUCLEOTIDE SEQUENCE [LARGE SCALE GENOMIC DNA]</scope>
    <source>
        <strain evidence="2 3">SBST2-5</strain>
    </source>
</reference>
<sequence>MSEALPRHHEETRDAETQKTRETRGAETPDMETRDTETRDTAAQDEETCELDPITWDALVEAMRKHGVTHEVTGRICHDARRMVNATPVAERDRLEAEAEEAFAERRAGLR</sequence>
<evidence type="ECO:0000313" key="2">
    <source>
        <dbReference type="EMBL" id="NJP52740.1"/>
    </source>
</evidence>
<protein>
    <submittedName>
        <fullName evidence="2">Uncharacterized protein</fullName>
    </submittedName>
</protein>
<dbReference type="RefSeq" id="WP_167997580.1">
    <property type="nucleotide sequence ID" value="NZ_JAATEM010000028.1"/>
</dbReference>
<keyword evidence="3" id="KW-1185">Reference proteome</keyword>
<feature type="region of interest" description="Disordered" evidence="1">
    <location>
        <begin position="1"/>
        <end position="50"/>
    </location>
</feature>
<evidence type="ECO:0000256" key="1">
    <source>
        <dbReference type="SAM" id="MobiDB-lite"/>
    </source>
</evidence>
<gene>
    <name evidence="2" type="ORF">HCJ93_22415</name>
</gene>
<accession>A0ABX1AC31</accession>
<evidence type="ECO:0000313" key="3">
    <source>
        <dbReference type="Proteomes" id="UP000730591"/>
    </source>
</evidence>
<feature type="compositionally biased region" description="Basic and acidic residues" evidence="1">
    <location>
        <begin position="1"/>
        <end position="42"/>
    </location>
</feature>
<name>A0ABX1AC31_9ACTN</name>
<proteinExistence type="predicted"/>
<dbReference type="Proteomes" id="UP000730591">
    <property type="component" value="Unassembled WGS sequence"/>
</dbReference>
<comment type="caution">
    <text evidence="2">The sequence shown here is derived from an EMBL/GenBank/DDBJ whole genome shotgun (WGS) entry which is preliminary data.</text>
</comment>
<dbReference type="EMBL" id="JAATEM010000028">
    <property type="protein sequence ID" value="NJP52740.1"/>
    <property type="molecule type" value="Genomic_DNA"/>
</dbReference>
<organism evidence="2 3">
    <name type="scientific">Streptomyces composti</name>
    <dbReference type="NCBI Taxonomy" id="2720025"/>
    <lineage>
        <taxon>Bacteria</taxon>
        <taxon>Bacillati</taxon>
        <taxon>Actinomycetota</taxon>
        <taxon>Actinomycetes</taxon>
        <taxon>Kitasatosporales</taxon>
        <taxon>Streptomycetaceae</taxon>
        <taxon>Streptomyces</taxon>
    </lineage>
</organism>